<keyword evidence="3" id="KW-1185">Reference proteome</keyword>
<gene>
    <name evidence="1" type="ORF">ZHAS_00005566</name>
</gene>
<sequence length="67" mass="7609">MAGAEIAVGINKHPLFRAGPKRGLNFILEDPLLHCPVRIRDTGFFCYGQERTRKPRDFADENVILVQ</sequence>
<name>A0A084VJV3_ANOSI</name>
<organism evidence="1">
    <name type="scientific">Anopheles sinensis</name>
    <name type="common">Mosquito</name>
    <dbReference type="NCBI Taxonomy" id="74873"/>
    <lineage>
        <taxon>Eukaryota</taxon>
        <taxon>Metazoa</taxon>
        <taxon>Ecdysozoa</taxon>
        <taxon>Arthropoda</taxon>
        <taxon>Hexapoda</taxon>
        <taxon>Insecta</taxon>
        <taxon>Pterygota</taxon>
        <taxon>Neoptera</taxon>
        <taxon>Endopterygota</taxon>
        <taxon>Diptera</taxon>
        <taxon>Nematocera</taxon>
        <taxon>Culicoidea</taxon>
        <taxon>Culicidae</taxon>
        <taxon>Anophelinae</taxon>
        <taxon>Anopheles</taxon>
    </lineage>
</organism>
<proteinExistence type="predicted"/>
<reference evidence="2" key="2">
    <citation type="submission" date="2020-05" db="UniProtKB">
        <authorList>
            <consortium name="EnsemblMetazoa"/>
        </authorList>
    </citation>
    <scope>IDENTIFICATION</scope>
</reference>
<dbReference type="EMBL" id="KE524908">
    <property type="protein sequence ID" value="KFB38247.1"/>
    <property type="molecule type" value="Genomic_DNA"/>
</dbReference>
<accession>A0A084VJV3</accession>
<evidence type="ECO:0000313" key="1">
    <source>
        <dbReference type="EMBL" id="KFB38247.1"/>
    </source>
</evidence>
<dbReference type="AlphaFoldDB" id="A0A084VJV3"/>
<dbReference type="VEuPathDB" id="VectorBase:ASIC005566"/>
<reference evidence="1 3" key="1">
    <citation type="journal article" date="2014" name="BMC Genomics">
        <title>Genome sequence of Anopheles sinensis provides insight into genetics basis of mosquito competence for malaria parasites.</title>
        <authorList>
            <person name="Zhou D."/>
            <person name="Zhang D."/>
            <person name="Ding G."/>
            <person name="Shi L."/>
            <person name="Hou Q."/>
            <person name="Ye Y."/>
            <person name="Xu Y."/>
            <person name="Zhou H."/>
            <person name="Xiong C."/>
            <person name="Li S."/>
            <person name="Yu J."/>
            <person name="Hong S."/>
            <person name="Yu X."/>
            <person name="Zou P."/>
            <person name="Chen C."/>
            <person name="Chang X."/>
            <person name="Wang W."/>
            <person name="Lv Y."/>
            <person name="Sun Y."/>
            <person name="Ma L."/>
            <person name="Shen B."/>
            <person name="Zhu C."/>
        </authorList>
    </citation>
    <scope>NUCLEOTIDE SEQUENCE [LARGE SCALE GENOMIC DNA]</scope>
</reference>
<dbReference type="EMBL" id="ATLV01013897">
    <property type="status" value="NOT_ANNOTATED_CDS"/>
    <property type="molecule type" value="Genomic_DNA"/>
</dbReference>
<evidence type="ECO:0000313" key="3">
    <source>
        <dbReference type="Proteomes" id="UP000030765"/>
    </source>
</evidence>
<evidence type="ECO:0000313" key="2">
    <source>
        <dbReference type="EnsemblMetazoa" id="ASIC005566-PA"/>
    </source>
</evidence>
<protein>
    <submittedName>
        <fullName evidence="1 2">Uncharacterized protein</fullName>
    </submittedName>
</protein>
<dbReference type="Proteomes" id="UP000030765">
    <property type="component" value="Unassembled WGS sequence"/>
</dbReference>
<dbReference type="EnsemblMetazoa" id="ASIC005566-RA">
    <property type="protein sequence ID" value="ASIC005566-PA"/>
    <property type="gene ID" value="ASIC005566"/>
</dbReference>